<dbReference type="OMA" id="ITRTHEK"/>
<feature type="region of interest" description="Disordered" evidence="3">
    <location>
        <begin position="368"/>
        <end position="402"/>
    </location>
</feature>
<accession>B5YMQ4</accession>
<feature type="coiled-coil region" evidence="2">
    <location>
        <begin position="595"/>
        <end position="629"/>
    </location>
</feature>
<reference evidence="5 6" key="2">
    <citation type="journal article" date="2008" name="Nature">
        <title>The Phaeodactylum genome reveals the evolutionary history of diatom genomes.</title>
        <authorList>
            <person name="Bowler C."/>
            <person name="Allen A.E."/>
            <person name="Badger J.H."/>
            <person name="Grimwood J."/>
            <person name="Jabbari K."/>
            <person name="Kuo A."/>
            <person name="Maheswari U."/>
            <person name="Martens C."/>
            <person name="Maumus F."/>
            <person name="Otillar R.P."/>
            <person name="Rayko E."/>
            <person name="Salamov A."/>
            <person name="Vandepoele K."/>
            <person name="Beszteri B."/>
            <person name="Gruber A."/>
            <person name="Heijde M."/>
            <person name="Katinka M."/>
            <person name="Mock T."/>
            <person name="Valentin K."/>
            <person name="Verret F."/>
            <person name="Berges J.A."/>
            <person name="Brownlee C."/>
            <person name="Cadoret J.P."/>
            <person name="Chiovitti A."/>
            <person name="Choi C.J."/>
            <person name="Coesel S."/>
            <person name="De Martino A."/>
            <person name="Detter J.C."/>
            <person name="Durkin C."/>
            <person name="Falciatore A."/>
            <person name="Fournet J."/>
            <person name="Haruta M."/>
            <person name="Huysman M.J."/>
            <person name="Jenkins B.D."/>
            <person name="Jiroutova K."/>
            <person name="Jorgensen R.E."/>
            <person name="Joubert Y."/>
            <person name="Kaplan A."/>
            <person name="Kroger N."/>
            <person name="Kroth P.G."/>
            <person name="La Roche J."/>
            <person name="Lindquist E."/>
            <person name="Lommer M."/>
            <person name="Martin-Jezequel V."/>
            <person name="Lopez P.J."/>
            <person name="Lucas S."/>
            <person name="Mangogna M."/>
            <person name="McGinnis K."/>
            <person name="Medlin L.K."/>
            <person name="Montsant A."/>
            <person name="Oudot-Le Secq M.P."/>
            <person name="Napoli C."/>
            <person name="Obornik M."/>
            <person name="Parker M.S."/>
            <person name="Petit J.L."/>
            <person name="Porcel B.M."/>
            <person name="Poulsen N."/>
            <person name="Robison M."/>
            <person name="Rychlewski L."/>
            <person name="Rynearson T.A."/>
            <person name="Schmutz J."/>
            <person name="Shapiro H."/>
            <person name="Siaut M."/>
            <person name="Stanley M."/>
            <person name="Sussman M.R."/>
            <person name="Taylor A.R."/>
            <person name="Vardi A."/>
            <person name="von Dassow P."/>
            <person name="Vyverman W."/>
            <person name="Willis A."/>
            <person name="Wyrwicz L.S."/>
            <person name="Rokhsar D.S."/>
            <person name="Weissenbach J."/>
            <person name="Armbrust E.V."/>
            <person name="Green B.R."/>
            <person name="Van de Peer Y."/>
            <person name="Grigoriev I.V."/>
        </authorList>
    </citation>
    <scope>NUCLEOTIDE SEQUENCE [LARGE SCALE GENOMIC DNA]</scope>
    <source>
        <strain evidence="5 6">CCMP1335</strain>
    </source>
</reference>
<dbReference type="InterPro" id="IPR049258">
    <property type="entry name" value="ODAD1_CC"/>
</dbReference>
<feature type="region of interest" description="Disordered" evidence="3">
    <location>
        <begin position="957"/>
        <end position="1004"/>
    </location>
</feature>
<dbReference type="Proteomes" id="UP000001449">
    <property type="component" value="Chromosome 7"/>
</dbReference>
<evidence type="ECO:0000313" key="5">
    <source>
        <dbReference type="EMBL" id="ACI64501.1"/>
    </source>
</evidence>
<feature type="region of interest" description="Disordered" evidence="3">
    <location>
        <begin position="760"/>
        <end position="796"/>
    </location>
</feature>
<evidence type="ECO:0000256" key="1">
    <source>
        <dbReference type="ARBA" id="ARBA00023054"/>
    </source>
</evidence>
<feature type="compositionally biased region" description="Low complexity" evidence="3">
    <location>
        <begin position="50"/>
        <end position="63"/>
    </location>
</feature>
<evidence type="ECO:0000313" key="6">
    <source>
        <dbReference type="Proteomes" id="UP000001449"/>
    </source>
</evidence>
<dbReference type="eggNOG" id="ENOG502RUKN">
    <property type="taxonomic scope" value="Eukaryota"/>
</dbReference>
<dbReference type="HOGENOM" id="CLU_296945_0_0_1"/>
<feature type="compositionally biased region" description="Basic and acidic residues" evidence="3">
    <location>
        <begin position="123"/>
        <end position="132"/>
    </location>
</feature>
<dbReference type="PaxDb" id="35128-Thaps23432"/>
<dbReference type="PANTHER" id="PTHR21694">
    <property type="entry name" value="COILED-COIL DOMAIN-CONTAINING PROTEIN 63"/>
    <property type="match status" value="1"/>
</dbReference>
<keyword evidence="6" id="KW-1185">Reference proteome</keyword>
<dbReference type="PANTHER" id="PTHR21694:SF18">
    <property type="entry name" value="COILED-COIL DOMAIN-CONTAINING PROTEIN 63"/>
    <property type="match status" value="1"/>
</dbReference>
<feature type="compositionally biased region" description="Polar residues" evidence="3">
    <location>
        <begin position="104"/>
        <end position="118"/>
    </location>
</feature>
<protein>
    <recommendedName>
        <fullName evidence="4">ODAD1 central coiled coil region domain-containing protein</fullName>
    </recommendedName>
</protein>
<evidence type="ECO:0000256" key="2">
    <source>
        <dbReference type="SAM" id="Coils"/>
    </source>
</evidence>
<gene>
    <name evidence="5" type="ORF">THAPS_23432</name>
</gene>
<dbReference type="EMBL" id="CP001160">
    <property type="protein sequence ID" value="ACI64501.1"/>
    <property type="molecule type" value="Genomic_DNA"/>
</dbReference>
<dbReference type="Pfam" id="PF21773">
    <property type="entry name" value="ODAD1_CC"/>
    <property type="match status" value="1"/>
</dbReference>
<feature type="compositionally biased region" description="Low complexity" evidence="3">
    <location>
        <begin position="772"/>
        <end position="783"/>
    </location>
</feature>
<dbReference type="KEGG" id="tps:THAPS_23432"/>
<feature type="coiled-coil region" evidence="2">
    <location>
        <begin position="717"/>
        <end position="744"/>
    </location>
</feature>
<sequence>MPRYDDESSLRSGHSTTFIGVIDASRTRVAKMKKSLVKGARVLRDTPTKSKNSSSARSVSSSLHSDEEFALEGSAGHYENVRAYSSPGGSSSRKGRSKEDSLNRKPSNATHQTSASTIETEDDTARRESMKREARKKRAKDKIEKYKEDRKQLKHNCTALEQQLVETAEKLREVDSKAAFKIDSLESELRETRVGMEVLVNQSTKEVTDQSMCIKTLGKKLIRQAHVIKQQKKAVEGYQIQLDALREEMAMQDERDDQKLSMQTSLQESIEEMMELKKEREMAAARIKELELTLEEKEIDLERAARDNAEKTERICTLEGELEEKMKEVEEVTAQFKLSENSVEVMKMELERSTSEMDDLRGKVARMDNSRHDSLGGSRHNPRPNSFMGWKRGTQGPAGDGDATLEEKLEAKELQVQALDQNAKDNADTIATLKSDLVKMSSTFKQEDYLKRKQIAKLKQDNAEYALKLRSLEKAFKGINADTPLLSLAGSRHSKSLHGTSTSPNKEDRAQAVKSRVGGSGSSSTAPYEFPAMTTFVSPPLVTIKRSGTDHSVAFAESSSTINTNTSFFGMPSVGNSLTVNHKTNVELDRVNSQIQLFMKKIEREKLRLEQLNEEITDKQTILLKLSRRGGNDSNNKENQQLLEKQIKILEDRLNKALVIFNTKVTENKELRRRIDDMRQERCRYDEIYTKLEYQIQANAEEMANVLDEGKKKLKAKDKALHELAALEKQLEESNAALKAEQGELYMLQERFRLEDEQLKEESKLHEENATEPETIAPAAESTAKAHSREDEYDNEQALDEALAKIKDMTGIDDVNVLVDKLIQTEERSFSLFNCITDLDKEAAKVEAEIVKAQRELERVKCRGLNDGTHRQKEVLLLEEKRVELESKTKEIDIQYHHQMTIWEKARASIMDAHKELGLDVPCDLLASDCVTESNVMEYLALIEKQALEVIKVVQDDDEDDNDGSINSPMIKGILSTDDKPLKAPPNLPTIDTAPEFHDDGDRPLSLEELKAGLVG</sequence>
<feature type="compositionally biased region" description="Basic and acidic residues" evidence="3">
    <location>
        <begin position="760"/>
        <end position="769"/>
    </location>
</feature>
<feature type="compositionally biased region" description="Basic and acidic residues" evidence="3">
    <location>
        <begin position="995"/>
        <end position="1004"/>
    </location>
</feature>
<feature type="region of interest" description="Disordered" evidence="3">
    <location>
        <begin position="40"/>
        <end position="68"/>
    </location>
</feature>
<reference evidence="5 6" key="1">
    <citation type="journal article" date="2004" name="Science">
        <title>The genome of the diatom Thalassiosira pseudonana: ecology, evolution, and metabolism.</title>
        <authorList>
            <person name="Armbrust E.V."/>
            <person name="Berges J.A."/>
            <person name="Bowler C."/>
            <person name="Green B.R."/>
            <person name="Martinez D."/>
            <person name="Putnam N.H."/>
            <person name="Zhou S."/>
            <person name="Allen A.E."/>
            <person name="Apt K.E."/>
            <person name="Bechner M."/>
            <person name="Brzezinski M.A."/>
            <person name="Chaal B.K."/>
            <person name="Chiovitti A."/>
            <person name="Davis A.K."/>
            <person name="Demarest M.S."/>
            <person name="Detter J.C."/>
            <person name="Glavina T."/>
            <person name="Goodstein D."/>
            <person name="Hadi M.Z."/>
            <person name="Hellsten U."/>
            <person name="Hildebrand M."/>
            <person name="Jenkins B.D."/>
            <person name="Jurka J."/>
            <person name="Kapitonov V.V."/>
            <person name="Kroger N."/>
            <person name="Lau W.W."/>
            <person name="Lane T.W."/>
            <person name="Larimer F.W."/>
            <person name="Lippmeier J.C."/>
            <person name="Lucas S."/>
            <person name="Medina M."/>
            <person name="Montsant A."/>
            <person name="Obornik M."/>
            <person name="Parker M.S."/>
            <person name="Palenik B."/>
            <person name="Pazour G.J."/>
            <person name="Richardson P.M."/>
            <person name="Rynearson T.A."/>
            <person name="Saito M.A."/>
            <person name="Schwartz D.C."/>
            <person name="Thamatrakoln K."/>
            <person name="Valentin K."/>
            <person name="Vardi A."/>
            <person name="Wilkerson F.P."/>
            <person name="Rokhsar D.S."/>
        </authorList>
    </citation>
    <scope>NUCLEOTIDE SEQUENCE [LARGE SCALE GENOMIC DNA]</scope>
    <source>
        <strain evidence="5 6">CCMP1335</strain>
    </source>
</reference>
<evidence type="ECO:0000259" key="4">
    <source>
        <dbReference type="Pfam" id="PF21773"/>
    </source>
</evidence>
<name>B5YMQ4_THAPS</name>
<dbReference type="InterPro" id="IPR051876">
    <property type="entry name" value="ODA-DC/CCD"/>
</dbReference>
<dbReference type="STRING" id="35128.B5YMQ4"/>
<keyword evidence="1 2" id="KW-0175">Coiled coil</keyword>
<proteinExistence type="predicted"/>
<feature type="region of interest" description="Disordered" evidence="3">
    <location>
        <begin position="80"/>
        <end position="147"/>
    </location>
</feature>
<dbReference type="AlphaFoldDB" id="B5YMQ4"/>
<evidence type="ECO:0000256" key="3">
    <source>
        <dbReference type="SAM" id="MobiDB-lite"/>
    </source>
</evidence>
<dbReference type="RefSeq" id="XP_002295784.1">
    <property type="nucleotide sequence ID" value="XM_002295748.1"/>
</dbReference>
<feature type="region of interest" description="Disordered" evidence="3">
    <location>
        <begin position="490"/>
        <end position="525"/>
    </location>
</feature>
<feature type="domain" description="ODAD1 central coiled coil region" evidence="4">
    <location>
        <begin position="644"/>
        <end position="920"/>
    </location>
</feature>
<organism evidence="5 6">
    <name type="scientific">Thalassiosira pseudonana</name>
    <name type="common">Marine diatom</name>
    <name type="synonym">Cyclotella nana</name>
    <dbReference type="NCBI Taxonomy" id="35128"/>
    <lineage>
        <taxon>Eukaryota</taxon>
        <taxon>Sar</taxon>
        <taxon>Stramenopiles</taxon>
        <taxon>Ochrophyta</taxon>
        <taxon>Bacillariophyta</taxon>
        <taxon>Coscinodiscophyceae</taxon>
        <taxon>Thalassiosirophycidae</taxon>
        <taxon>Thalassiosirales</taxon>
        <taxon>Thalassiosiraceae</taxon>
        <taxon>Thalassiosira</taxon>
    </lineage>
</organism>
<dbReference type="GeneID" id="7449197"/>
<feature type="coiled-coil region" evidence="2">
    <location>
        <begin position="836"/>
        <end position="863"/>
    </location>
</feature>
<dbReference type="InParanoid" id="B5YMQ4"/>